<sequence length="153" mass="17288">MRKRTKRKVWALLDPIAHSIVGASITPRQTLDKLRFMEYAALDAITKGLGTIQDWRTLVDVLNLAEQMARGGIGKDEVLPICEKAQTALHEAAMRYQKTMRLGLDGVGIQAIRDLLEYADLQQGSVTRAEFERYVQKTRDYIRSNGNLVVEIT</sequence>
<organism evidence="1">
    <name type="scientific">uncultured Caudovirales phage</name>
    <dbReference type="NCBI Taxonomy" id="2100421"/>
    <lineage>
        <taxon>Viruses</taxon>
        <taxon>Duplodnaviria</taxon>
        <taxon>Heunggongvirae</taxon>
        <taxon>Uroviricota</taxon>
        <taxon>Caudoviricetes</taxon>
        <taxon>Peduoviridae</taxon>
        <taxon>Maltschvirus</taxon>
        <taxon>Maltschvirus maltsch</taxon>
    </lineage>
</organism>
<dbReference type="EMBL" id="LR798209">
    <property type="protein sequence ID" value="CAB5187146.1"/>
    <property type="molecule type" value="Genomic_DNA"/>
</dbReference>
<accession>A0A6J7WEV8</accession>
<name>A0A6J7WEV8_9CAUD</name>
<gene>
    <name evidence="1" type="ORF">UFOVP159_7</name>
</gene>
<evidence type="ECO:0000313" key="1">
    <source>
        <dbReference type="EMBL" id="CAB5187146.1"/>
    </source>
</evidence>
<protein>
    <submittedName>
        <fullName evidence="1">Uncharacterized protein</fullName>
    </submittedName>
</protein>
<proteinExistence type="predicted"/>
<reference evidence="1" key="1">
    <citation type="submission" date="2020-05" db="EMBL/GenBank/DDBJ databases">
        <authorList>
            <person name="Chiriac C."/>
            <person name="Salcher M."/>
            <person name="Ghai R."/>
            <person name="Kavagutti S V."/>
        </authorList>
    </citation>
    <scope>NUCLEOTIDE SEQUENCE</scope>
</reference>